<evidence type="ECO:0000313" key="3">
    <source>
        <dbReference type="EMBL" id="MDT0677881.1"/>
    </source>
</evidence>
<dbReference type="InterPro" id="IPR051804">
    <property type="entry name" value="Carb_Metab_Reg_Kinase/Isom"/>
</dbReference>
<dbReference type="Gene3D" id="2.60.120.10">
    <property type="entry name" value="Jelly Rolls"/>
    <property type="match status" value="2"/>
</dbReference>
<name>A0ABU3D8M3_9FLAO</name>
<dbReference type="CDD" id="cd07010">
    <property type="entry name" value="cupin_PMI_type_I_N_bac"/>
    <property type="match status" value="1"/>
</dbReference>
<dbReference type="InterPro" id="IPR014710">
    <property type="entry name" value="RmlC-like_jellyroll"/>
</dbReference>
<gene>
    <name evidence="3" type="ORF">RM539_14940</name>
</gene>
<keyword evidence="3" id="KW-0413">Isomerase</keyword>
<comment type="caution">
    <text evidence="3">The sequence shown here is derived from an EMBL/GenBank/DDBJ whole genome shotgun (WGS) entry which is preliminary data.</text>
</comment>
<keyword evidence="4" id="KW-1185">Reference proteome</keyword>
<dbReference type="EMBL" id="JAVRHK010000013">
    <property type="protein sequence ID" value="MDT0677881.1"/>
    <property type="molecule type" value="Genomic_DNA"/>
</dbReference>
<evidence type="ECO:0000256" key="2">
    <source>
        <dbReference type="ARBA" id="ARBA00022833"/>
    </source>
</evidence>
<evidence type="ECO:0000256" key="1">
    <source>
        <dbReference type="ARBA" id="ARBA00022723"/>
    </source>
</evidence>
<keyword evidence="2" id="KW-0862">Zinc</keyword>
<organism evidence="3 4">
    <name type="scientific">Autumnicola musiva</name>
    <dbReference type="NCBI Taxonomy" id="3075589"/>
    <lineage>
        <taxon>Bacteria</taxon>
        <taxon>Pseudomonadati</taxon>
        <taxon>Bacteroidota</taxon>
        <taxon>Flavobacteriia</taxon>
        <taxon>Flavobacteriales</taxon>
        <taxon>Flavobacteriaceae</taxon>
        <taxon>Autumnicola</taxon>
    </lineage>
</organism>
<reference evidence="3 4" key="1">
    <citation type="submission" date="2023-09" db="EMBL/GenBank/DDBJ databases">
        <authorList>
            <person name="Rey-Velasco X."/>
        </authorList>
    </citation>
    <scope>NUCLEOTIDE SEQUENCE [LARGE SCALE GENOMIC DNA]</scope>
    <source>
        <strain evidence="3 4">F117</strain>
    </source>
</reference>
<dbReference type="InterPro" id="IPR011051">
    <property type="entry name" value="RmlC_Cupin_sf"/>
</dbReference>
<proteinExistence type="predicted"/>
<accession>A0ABU3D8M3</accession>
<keyword evidence="1" id="KW-0479">Metal-binding</keyword>
<sequence>MINTKEKIRETSQFELPVKKDSVASEYDIYPTFNIGSNVIHKGYDSFVKNLADSPIIKIDGYVGIIFESVRQNLNEALNKIGVYPKWVNVEEAYKSEEDINEMVNPFLGGDDPVFGKLTTLELIDFFDKHRLTALSKTNTKTPVIFYGIGAELVPVKGTSIFIDISKNEIQYRSRAESVFNLGASKAFHPKQMYKRFYFVDWVVLNKHKNAIKNDIDFLIDGQRTTEITWTKGDTWRKGIEEYVKTPIRVRPWFEPGAWGGHWIEDQIKGLSDDVINYAWSFELIVPENGVIFESSGLLLEFSFDFLMYHAGQEILGEDFNIYKYEFPIRFDFLDTFDGGNLSIQCHPQKDYMKKHFGESITQEETYYILDKKDDAQVYLGFQDGVTPNCFQLALEKSVQNNEELEITDYVQAFDASKHGLYLIPPGTIHGSGKNNLVLEISSTPYIYTFKMYDWLRVDLDGKPRPINIERGMDNLVFERAGSKVEKELISSPQVIENEKGWKLEHLPTHKEHLYDVHRYTIKHEVKVSTNNRTHILSLVEGQKVRIEISGESFVFHYAESFIIPAVVKNYTIENLNNLPIKVLKAFIK</sequence>
<protein>
    <submittedName>
        <fullName evidence="3">Class I mannose-6-phosphate isomerase</fullName>
    </submittedName>
</protein>
<dbReference type="SUPFAM" id="SSF51182">
    <property type="entry name" value="RmlC-like cupins"/>
    <property type="match status" value="1"/>
</dbReference>
<dbReference type="GO" id="GO:0016853">
    <property type="term" value="F:isomerase activity"/>
    <property type="evidence" value="ECO:0007669"/>
    <property type="project" value="UniProtKB-KW"/>
</dbReference>
<dbReference type="RefSeq" id="WP_311504223.1">
    <property type="nucleotide sequence ID" value="NZ_JAVRHK010000013.1"/>
</dbReference>
<dbReference type="PANTHER" id="PTHR42742:SF3">
    <property type="entry name" value="FRUCTOKINASE"/>
    <property type="match status" value="1"/>
</dbReference>
<dbReference type="Proteomes" id="UP001262582">
    <property type="component" value="Unassembled WGS sequence"/>
</dbReference>
<dbReference type="PANTHER" id="PTHR42742">
    <property type="entry name" value="TRANSCRIPTIONAL REPRESSOR MPRA"/>
    <property type="match status" value="1"/>
</dbReference>
<evidence type="ECO:0000313" key="4">
    <source>
        <dbReference type="Proteomes" id="UP001262582"/>
    </source>
</evidence>